<gene>
    <name evidence="2" type="ORF">A2725_01445</name>
</gene>
<name>A0A1F6LJA3_9BACT</name>
<dbReference type="AlphaFoldDB" id="A0A1F6LJA3"/>
<dbReference type="Proteomes" id="UP000177067">
    <property type="component" value="Unassembled WGS sequence"/>
</dbReference>
<keyword evidence="1" id="KW-0472">Membrane</keyword>
<keyword evidence="1" id="KW-1133">Transmembrane helix</keyword>
<keyword evidence="1" id="KW-0812">Transmembrane</keyword>
<reference evidence="2 3" key="1">
    <citation type="journal article" date="2016" name="Nat. Commun.">
        <title>Thousands of microbial genomes shed light on interconnected biogeochemical processes in an aquifer system.</title>
        <authorList>
            <person name="Anantharaman K."/>
            <person name="Brown C.T."/>
            <person name="Hug L.A."/>
            <person name="Sharon I."/>
            <person name="Castelle C.J."/>
            <person name="Probst A.J."/>
            <person name="Thomas B.C."/>
            <person name="Singh A."/>
            <person name="Wilkins M.J."/>
            <person name="Karaoz U."/>
            <person name="Brodie E.L."/>
            <person name="Williams K.H."/>
            <person name="Hubbard S.S."/>
            <person name="Banfield J.F."/>
        </authorList>
    </citation>
    <scope>NUCLEOTIDE SEQUENCE [LARGE SCALE GENOMIC DNA]</scope>
</reference>
<evidence type="ECO:0000313" key="2">
    <source>
        <dbReference type="EMBL" id="OGH59471.1"/>
    </source>
</evidence>
<comment type="caution">
    <text evidence="2">The sequence shown here is derived from an EMBL/GenBank/DDBJ whole genome shotgun (WGS) entry which is preliminary data.</text>
</comment>
<feature type="transmembrane region" description="Helical" evidence="1">
    <location>
        <begin position="72"/>
        <end position="92"/>
    </location>
</feature>
<dbReference type="EMBL" id="MFPS01000007">
    <property type="protein sequence ID" value="OGH59471.1"/>
    <property type="molecule type" value="Genomic_DNA"/>
</dbReference>
<organism evidence="2 3">
    <name type="scientific">Candidatus Magasanikbacteria bacterium RIFCSPHIGHO2_01_FULL_33_34</name>
    <dbReference type="NCBI Taxonomy" id="1798671"/>
    <lineage>
        <taxon>Bacteria</taxon>
        <taxon>Candidatus Magasanikiibacteriota</taxon>
    </lineage>
</organism>
<evidence type="ECO:0000313" key="3">
    <source>
        <dbReference type="Proteomes" id="UP000177067"/>
    </source>
</evidence>
<accession>A0A1F6LJA3</accession>
<evidence type="ECO:0000256" key="1">
    <source>
        <dbReference type="SAM" id="Phobius"/>
    </source>
</evidence>
<sequence>MFWNKNNKKKDKKKDEDKLNIKVNVIPDIFYGGKDPLIYHEQNKKISTNTKQNNLKIKNKNTSLPIISKKKIIIISVIILCLFIGGVSFYYFRQVSDNSENKVVKVVPPAPEKKVEVPKPVVKEPEIVEIPEPVEEVTIPEIKDFQNTIVFPNILLRDSADIDIDSLTDQEEEIFGTDSGIWDSDKDGYYDGQEVFNLYNPKGFAPVKIIDSGLVREYINPNWQYRVYYPTVWDVAGVDTENNHVIFSSITGDFIEIRSFKKMPEENFISWFAKNIEGQSFSDLSSFNNRFVVSGYKRNDSLTAYFTNENSVFVMIYQASGNAVDVPYRHVMQLMYQSFRPSAVFVDLPGQKELPQVSTTGTLP</sequence>
<proteinExistence type="predicted"/>
<protein>
    <submittedName>
        <fullName evidence="2">Uncharacterized protein</fullName>
    </submittedName>
</protein>